<sequence>MAQTFAILQRNTSPVQSSERRGKRKQAEPGRFLGVRRRPWGRYAAEIRDPTTKERHWLGTFDTAHEAALAYDRAALSMKGTQARTNFLYSNNTTFHSLLTTPFDALIPSSQFLITTTHSMKPQQQPSISQNILIPCQTNQWQQSHDHSLHGAAATAQPESDMCSGETSESQQMSESYDNAAGAGFFFSSSDTNSGYLDSIVPDSLLKPPSSPGSTNSKYTHLNSSSYDRNSGATHHQMHSHYCDNNVFQMDSVPGGGYGYQDTTCNCNGFDKSELSAMVNNPLMVEDGCMGALYPMIGNPAGSSSSSSYQANPSGSHFGDVGSYSLF</sequence>
<dbReference type="GO" id="GO:0009873">
    <property type="term" value="P:ethylene-activated signaling pathway"/>
    <property type="evidence" value="ECO:0007669"/>
    <property type="project" value="UniProtKB-KW"/>
</dbReference>
<feature type="domain" description="AP2/ERF" evidence="8">
    <location>
        <begin position="31"/>
        <end position="88"/>
    </location>
</feature>
<dbReference type="SMART" id="SM00380">
    <property type="entry name" value="AP2"/>
    <property type="match status" value="1"/>
</dbReference>
<feature type="region of interest" description="Disordered" evidence="7">
    <location>
        <begin position="1"/>
        <end position="30"/>
    </location>
</feature>
<evidence type="ECO:0000256" key="3">
    <source>
        <dbReference type="ARBA" id="ARBA00023015"/>
    </source>
</evidence>
<dbReference type="EnsemblPlants" id="Kaladp0018s0302.1.v1.1">
    <property type="protein sequence ID" value="Kaladp0018s0302.1.v1.1.CDS.1"/>
    <property type="gene ID" value="Kaladp0018s0302.v1.1"/>
</dbReference>
<accession>A0A7N0T2E7</accession>
<feature type="region of interest" description="Disordered" evidence="7">
    <location>
        <begin position="207"/>
        <end position="235"/>
    </location>
</feature>
<proteinExistence type="predicted"/>
<dbReference type="PRINTS" id="PR00367">
    <property type="entry name" value="ETHRSPELEMNT"/>
</dbReference>
<keyword evidence="2" id="KW-0936">Ethylene signaling pathway</keyword>
<comment type="subcellular location">
    <subcellularLocation>
        <location evidence="1">Nucleus</location>
    </subcellularLocation>
</comment>
<feature type="compositionally biased region" description="Polar residues" evidence="7">
    <location>
        <begin position="165"/>
        <end position="175"/>
    </location>
</feature>
<dbReference type="PANTHER" id="PTHR31677">
    <property type="entry name" value="AP2 DOMAIN CLASS TRANSCRIPTION FACTOR"/>
    <property type="match status" value="1"/>
</dbReference>
<keyword evidence="10" id="KW-1185">Reference proteome</keyword>
<keyword evidence="5" id="KW-0804">Transcription</keyword>
<evidence type="ECO:0000256" key="5">
    <source>
        <dbReference type="ARBA" id="ARBA00023163"/>
    </source>
</evidence>
<dbReference type="GO" id="GO:0003700">
    <property type="term" value="F:DNA-binding transcription factor activity"/>
    <property type="evidence" value="ECO:0007669"/>
    <property type="project" value="InterPro"/>
</dbReference>
<dbReference type="OMA" id="DGDMMMN"/>
<evidence type="ECO:0000313" key="9">
    <source>
        <dbReference type="EnsemblPlants" id="Kaladp0018s0302.1.v1.1.CDS.1"/>
    </source>
</evidence>
<dbReference type="PANTHER" id="PTHR31677:SF49">
    <property type="entry name" value="ETHYLENE-RESPONSIVE TRANSCRIPTION FACTOR ERF086"/>
    <property type="match status" value="1"/>
</dbReference>
<dbReference type="InterPro" id="IPR036955">
    <property type="entry name" value="AP2/ERF_dom_sf"/>
</dbReference>
<dbReference type="Proteomes" id="UP000594263">
    <property type="component" value="Unplaced"/>
</dbReference>
<evidence type="ECO:0000256" key="7">
    <source>
        <dbReference type="SAM" id="MobiDB-lite"/>
    </source>
</evidence>
<keyword evidence="4" id="KW-0238">DNA-binding</keyword>
<evidence type="ECO:0000256" key="2">
    <source>
        <dbReference type="ARBA" id="ARBA00022745"/>
    </source>
</evidence>
<dbReference type="GO" id="GO:0005634">
    <property type="term" value="C:nucleus"/>
    <property type="evidence" value="ECO:0007669"/>
    <property type="project" value="UniProtKB-SubCell"/>
</dbReference>
<name>A0A7N0T2E7_KALFE</name>
<dbReference type="CDD" id="cd00018">
    <property type="entry name" value="AP2"/>
    <property type="match status" value="1"/>
</dbReference>
<keyword evidence="3" id="KW-0805">Transcription regulation</keyword>
<feature type="region of interest" description="Disordered" evidence="7">
    <location>
        <begin position="144"/>
        <end position="175"/>
    </location>
</feature>
<evidence type="ECO:0000256" key="6">
    <source>
        <dbReference type="ARBA" id="ARBA00023242"/>
    </source>
</evidence>
<dbReference type="Gene3D" id="3.30.730.10">
    <property type="entry name" value="AP2/ERF domain"/>
    <property type="match status" value="1"/>
</dbReference>
<evidence type="ECO:0000313" key="10">
    <source>
        <dbReference type="Proteomes" id="UP000594263"/>
    </source>
</evidence>
<evidence type="ECO:0000256" key="4">
    <source>
        <dbReference type="ARBA" id="ARBA00023125"/>
    </source>
</evidence>
<dbReference type="FunFam" id="3.30.730.10:FF:000001">
    <property type="entry name" value="Ethylene-responsive transcription factor 2"/>
    <property type="match status" value="1"/>
</dbReference>
<dbReference type="InterPro" id="IPR001471">
    <property type="entry name" value="AP2/ERF_dom"/>
</dbReference>
<dbReference type="Gramene" id="Kaladp0018s0302.1.v1.1">
    <property type="protein sequence ID" value="Kaladp0018s0302.1.v1.1.CDS.1"/>
    <property type="gene ID" value="Kaladp0018s0302.v1.1"/>
</dbReference>
<reference evidence="9" key="1">
    <citation type="submission" date="2021-01" db="UniProtKB">
        <authorList>
            <consortium name="EnsemblPlants"/>
        </authorList>
    </citation>
    <scope>IDENTIFICATION</scope>
</reference>
<dbReference type="GO" id="GO:0003677">
    <property type="term" value="F:DNA binding"/>
    <property type="evidence" value="ECO:0007669"/>
    <property type="project" value="UniProtKB-KW"/>
</dbReference>
<evidence type="ECO:0000259" key="8">
    <source>
        <dbReference type="PROSITE" id="PS51032"/>
    </source>
</evidence>
<dbReference type="InterPro" id="IPR016177">
    <property type="entry name" value="DNA-bd_dom_sf"/>
</dbReference>
<protein>
    <recommendedName>
        <fullName evidence="8">AP2/ERF domain-containing protein</fullName>
    </recommendedName>
</protein>
<dbReference type="AlphaFoldDB" id="A0A7N0T2E7"/>
<keyword evidence="6" id="KW-0539">Nucleus</keyword>
<organism evidence="9 10">
    <name type="scientific">Kalanchoe fedtschenkoi</name>
    <name type="common">Lavender scallops</name>
    <name type="synonym">South American air plant</name>
    <dbReference type="NCBI Taxonomy" id="63787"/>
    <lineage>
        <taxon>Eukaryota</taxon>
        <taxon>Viridiplantae</taxon>
        <taxon>Streptophyta</taxon>
        <taxon>Embryophyta</taxon>
        <taxon>Tracheophyta</taxon>
        <taxon>Spermatophyta</taxon>
        <taxon>Magnoliopsida</taxon>
        <taxon>eudicotyledons</taxon>
        <taxon>Gunneridae</taxon>
        <taxon>Pentapetalae</taxon>
        <taxon>Saxifragales</taxon>
        <taxon>Crassulaceae</taxon>
        <taxon>Kalanchoe</taxon>
    </lineage>
</organism>
<dbReference type="PROSITE" id="PS51032">
    <property type="entry name" value="AP2_ERF"/>
    <property type="match status" value="1"/>
</dbReference>
<dbReference type="Pfam" id="PF00847">
    <property type="entry name" value="AP2"/>
    <property type="match status" value="1"/>
</dbReference>
<dbReference type="SUPFAM" id="SSF54171">
    <property type="entry name" value="DNA-binding domain"/>
    <property type="match status" value="1"/>
</dbReference>
<feature type="compositionally biased region" description="Polar residues" evidence="7">
    <location>
        <begin position="212"/>
        <end position="234"/>
    </location>
</feature>
<evidence type="ECO:0000256" key="1">
    <source>
        <dbReference type="ARBA" id="ARBA00004123"/>
    </source>
</evidence>